<dbReference type="InterPro" id="IPR049393">
    <property type="entry name" value="eEFSec_III"/>
</dbReference>
<feature type="domain" description="Selenocysteine-specific elongation factor C-terminal RIFT" evidence="2">
    <location>
        <begin position="147"/>
        <end position="216"/>
    </location>
</feature>
<accession>A0A7R9V1Z7</accession>
<dbReference type="Pfam" id="PF21208">
    <property type="entry name" value="euk_SelB_III"/>
    <property type="match status" value="1"/>
</dbReference>
<evidence type="ECO:0008006" key="5">
    <source>
        <dbReference type="Google" id="ProtNLM"/>
    </source>
</evidence>
<evidence type="ECO:0000259" key="3">
    <source>
        <dbReference type="Pfam" id="PF21208"/>
    </source>
</evidence>
<name>A0A7R9V1Z7_9CHLO</name>
<protein>
    <recommendedName>
        <fullName evidence="5">Ribosome biogenesis protein BMS1/TSR1 C-terminal domain-containing protein</fullName>
    </recommendedName>
</protein>
<evidence type="ECO:0000259" key="2">
    <source>
        <dbReference type="Pfam" id="PF21131"/>
    </source>
</evidence>
<sequence length="251" mass="27262">MAEVAAFGVPDGEGVGNDYAVQAMLERMTRLSIDSAPPPFDDSRAYLAQEELYGIEGRPLGASTSQQGAPEVPFSSGGGGAAAGGDDRHHGRQWLLLRFSTPVTAPSDALVFGARLELDVHGEQCRLAFFGRLVKTFALSDDEAIGKLKVYKVKERYGVLERLQPDGVSGICRGLFKKQTDLSVFVGLRVATRRGETAVIEGAFGKSGKFRVQFDQPPLLQGRTPDDNQLVLRFKKYVFAEKKDGKAKPVQ</sequence>
<dbReference type="AlphaFoldDB" id="A0A7R9V1Z7"/>
<reference evidence="4" key="1">
    <citation type="submission" date="2021-01" db="EMBL/GenBank/DDBJ databases">
        <authorList>
            <person name="Corre E."/>
            <person name="Pelletier E."/>
            <person name="Niang G."/>
            <person name="Scheremetjew M."/>
            <person name="Finn R."/>
            <person name="Kale V."/>
            <person name="Holt S."/>
            <person name="Cochrane G."/>
            <person name="Meng A."/>
            <person name="Brown T."/>
            <person name="Cohen L."/>
        </authorList>
    </citation>
    <scope>NUCLEOTIDE SEQUENCE</scope>
    <source>
        <strain evidence="4">CCMP219</strain>
    </source>
</reference>
<evidence type="ECO:0000313" key="4">
    <source>
        <dbReference type="EMBL" id="CAD8281861.1"/>
    </source>
</evidence>
<feature type="region of interest" description="Disordered" evidence="1">
    <location>
        <begin position="59"/>
        <end position="87"/>
    </location>
</feature>
<dbReference type="EMBL" id="HBEC01004142">
    <property type="protein sequence ID" value="CAD8281861.1"/>
    <property type="molecule type" value="Transcribed_RNA"/>
</dbReference>
<feature type="domain" description="Selenocysteine-specific elongation factor 3rd" evidence="3">
    <location>
        <begin position="90"/>
        <end position="131"/>
    </location>
</feature>
<gene>
    <name evidence="4" type="ORF">CEUR00632_LOCUS1896</name>
</gene>
<proteinExistence type="predicted"/>
<organism evidence="4">
    <name type="scientific">Chlamydomonas euryale</name>
    <dbReference type="NCBI Taxonomy" id="1486919"/>
    <lineage>
        <taxon>Eukaryota</taxon>
        <taxon>Viridiplantae</taxon>
        <taxon>Chlorophyta</taxon>
        <taxon>core chlorophytes</taxon>
        <taxon>Chlorophyceae</taxon>
        <taxon>CS clade</taxon>
        <taxon>Chlamydomonadales</taxon>
        <taxon>Chlamydomonadaceae</taxon>
        <taxon>Chlamydomonas</taxon>
    </lineage>
</organism>
<dbReference type="Pfam" id="PF21131">
    <property type="entry name" value="eEFSec_4th"/>
    <property type="match status" value="1"/>
</dbReference>
<dbReference type="InterPro" id="IPR049394">
    <property type="entry name" value="eEFSec_C"/>
</dbReference>
<evidence type="ECO:0000256" key="1">
    <source>
        <dbReference type="SAM" id="MobiDB-lite"/>
    </source>
</evidence>